<evidence type="ECO:0000313" key="6">
    <source>
        <dbReference type="Proteomes" id="UP000515123"/>
    </source>
</evidence>
<dbReference type="GeneID" id="109721186"/>
<dbReference type="Proteomes" id="UP000515123">
    <property type="component" value="Linkage group 15"/>
</dbReference>
<name>A0A6P5G7B3_ANACO</name>
<gene>
    <name evidence="7" type="primary">LOC109721186</name>
</gene>
<keyword evidence="6" id="KW-1185">Reference proteome</keyword>
<sequence length="241" mass="27265">MNPSSSSSSSRRPSMLKNSRKLDANPSTSKHHEFTDHRPIQAQSQYRGCANNNINGDQNETVYIPNKIFVGGLPPDITTEEFKSFFAHFGTIIDAVLMYDHARKLPRGFGFVVFDTAETVEGVPRSQFYKLRDKIIEVKRAFRKAHNNNNSSRNNNYAGGLAGGDASPSRRYGVRMMNSFGYPGYAYGAGFQNTQTAYWIYDPTYLYYLGYHQGCWNSWMNAHSLLSAFRANGVRTWGDVH</sequence>
<keyword evidence="1" id="KW-0677">Repeat</keyword>
<dbReference type="SMART" id="SM00360">
    <property type="entry name" value="RRM"/>
    <property type="match status" value="1"/>
</dbReference>
<evidence type="ECO:0000256" key="1">
    <source>
        <dbReference type="ARBA" id="ARBA00022737"/>
    </source>
</evidence>
<feature type="compositionally biased region" description="Basic and acidic residues" evidence="4">
    <location>
        <begin position="30"/>
        <end position="39"/>
    </location>
</feature>
<protein>
    <submittedName>
        <fullName evidence="7">RNA-binding protein 1-like</fullName>
    </submittedName>
</protein>
<evidence type="ECO:0000256" key="3">
    <source>
        <dbReference type="PROSITE-ProRule" id="PRU00176"/>
    </source>
</evidence>
<reference evidence="6" key="1">
    <citation type="journal article" date="2015" name="Nat. Genet.">
        <title>The pineapple genome and the evolution of CAM photosynthesis.</title>
        <authorList>
            <person name="Ming R."/>
            <person name="VanBuren R."/>
            <person name="Wai C.M."/>
            <person name="Tang H."/>
            <person name="Schatz M.C."/>
            <person name="Bowers J.E."/>
            <person name="Lyons E."/>
            <person name="Wang M.L."/>
            <person name="Chen J."/>
            <person name="Biggers E."/>
            <person name="Zhang J."/>
            <person name="Huang L."/>
            <person name="Zhang L."/>
            <person name="Miao W."/>
            <person name="Zhang J."/>
            <person name="Ye Z."/>
            <person name="Miao C."/>
            <person name="Lin Z."/>
            <person name="Wang H."/>
            <person name="Zhou H."/>
            <person name="Yim W.C."/>
            <person name="Priest H.D."/>
            <person name="Zheng C."/>
            <person name="Woodhouse M."/>
            <person name="Edger P.P."/>
            <person name="Guyot R."/>
            <person name="Guo H.B."/>
            <person name="Guo H."/>
            <person name="Zheng G."/>
            <person name="Singh R."/>
            <person name="Sharma A."/>
            <person name="Min X."/>
            <person name="Zheng Y."/>
            <person name="Lee H."/>
            <person name="Gurtowski J."/>
            <person name="Sedlazeck F.J."/>
            <person name="Harkess A."/>
            <person name="McKain M.R."/>
            <person name="Liao Z."/>
            <person name="Fang J."/>
            <person name="Liu J."/>
            <person name="Zhang X."/>
            <person name="Zhang Q."/>
            <person name="Hu W."/>
            <person name="Qin Y."/>
            <person name="Wang K."/>
            <person name="Chen L.Y."/>
            <person name="Shirley N."/>
            <person name="Lin Y.R."/>
            <person name="Liu L.Y."/>
            <person name="Hernandez A.G."/>
            <person name="Wright C.L."/>
            <person name="Bulone V."/>
            <person name="Tuskan G.A."/>
            <person name="Heath K."/>
            <person name="Zee F."/>
            <person name="Moore P.H."/>
            <person name="Sunkar R."/>
            <person name="Leebens-Mack J.H."/>
            <person name="Mockler T."/>
            <person name="Bennetzen J.L."/>
            <person name="Freeling M."/>
            <person name="Sankoff D."/>
            <person name="Paterson A.H."/>
            <person name="Zhu X."/>
            <person name="Yang X."/>
            <person name="Smith J.A."/>
            <person name="Cushman J.C."/>
            <person name="Paull R.E."/>
            <person name="Yu Q."/>
        </authorList>
    </citation>
    <scope>NUCLEOTIDE SEQUENCE [LARGE SCALE GENOMIC DNA]</scope>
    <source>
        <strain evidence="6">cv. F153</strain>
    </source>
</reference>
<dbReference type="RefSeq" id="XP_020104224.1">
    <property type="nucleotide sequence ID" value="XM_020248635.1"/>
</dbReference>
<feature type="domain" description="RRM" evidence="5">
    <location>
        <begin position="66"/>
        <end position="143"/>
    </location>
</feature>
<evidence type="ECO:0000313" key="7">
    <source>
        <dbReference type="RefSeq" id="XP_020104224.1"/>
    </source>
</evidence>
<evidence type="ECO:0000256" key="2">
    <source>
        <dbReference type="ARBA" id="ARBA00022884"/>
    </source>
</evidence>
<dbReference type="GO" id="GO:0003729">
    <property type="term" value="F:mRNA binding"/>
    <property type="evidence" value="ECO:0007669"/>
    <property type="project" value="TreeGrafter"/>
</dbReference>
<keyword evidence="2 3" id="KW-0694">RNA-binding</keyword>
<feature type="region of interest" description="Disordered" evidence="4">
    <location>
        <begin position="1"/>
        <end position="40"/>
    </location>
</feature>
<dbReference type="Pfam" id="PF00076">
    <property type="entry name" value="RRM_1"/>
    <property type="match status" value="1"/>
</dbReference>
<dbReference type="GO" id="GO:0006417">
    <property type="term" value="P:regulation of translation"/>
    <property type="evidence" value="ECO:0007669"/>
    <property type="project" value="TreeGrafter"/>
</dbReference>
<dbReference type="PROSITE" id="PS50102">
    <property type="entry name" value="RRM"/>
    <property type="match status" value="1"/>
</dbReference>
<reference evidence="7" key="2">
    <citation type="submission" date="2025-08" db="UniProtKB">
        <authorList>
            <consortium name="RefSeq"/>
        </authorList>
    </citation>
    <scope>IDENTIFICATION</scope>
    <source>
        <tissue evidence="7">Leaf</tissue>
    </source>
</reference>
<dbReference type="OrthoDB" id="1875751at2759"/>
<dbReference type="Gene3D" id="3.30.70.330">
    <property type="match status" value="1"/>
</dbReference>
<organism evidence="6 7">
    <name type="scientific">Ananas comosus</name>
    <name type="common">Pineapple</name>
    <name type="synonym">Ananas ananas</name>
    <dbReference type="NCBI Taxonomy" id="4615"/>
    <lineage>
        <taxon>Eukaryota</taxon>
        <taxon>Viridiplantae</taxon>
        <taxon>Streptophyta</taxon>
        <taxon>Embryophyta</taxon>
        <taxon>Tracheophyta</taxon>
        <taxon>Spermatophyta</taxon>
        <taxon>Magnoliopsida</taxon>
        <taxon>Liliopsida</taxon>
        <taxon>Poales</taxon>
        <taxon>Bromeliaceae</taxon>
        <taxon>Bromelioideae</taxon>
        <taxon>Ananas</taxon>
    </lineage>
</organism>
<dbReference type="InterPro" id="IPR035979">
    <property type="entry name" value="RBD_domain_sf"/>
</dbReference>
<dbReference type="PANTHER" id="PTHR48032">
    <property type="entry name" value="RNA-BINDING PROTEIN MUSASHI HOMOLOG RBP6"/>
    <property type="match status" value="1"/>
</dbReference>
<dbReference type="PANTHER" id="PTHR48032:SF6">
    <property type="entry name" value="RNA-BINDING (RRM_RBD_RNP MOTIFS) FAMILY PROTEIN"/>
    <property type="match status" value="1"/>
</dbReference>
<dbReference type="AlphaFoldDB" id="A0A6P5G7B3"/>
<feature type="compositionally biased region" description="Low complexity" evidence="4">
    <location>
        <begin position="1"/>
        <end position="13"/>
    </location>
</feature>
<proteinExistence type="predicted"/>
<dbReference type="SUPFAM" id="SSF54928">
    <property type="entry name" value="RNA-binding domain, RBD"/>
    <property type="match status" value="1"/>
</dbReference>
<accession>A0A6P5G7B3</accession>
<evidence type="ECO:0000259" key="5">
    <source>
        <dbReference type="PROSITE" id="PS50102"/>
    </source>
</evidence>
<dbReference type="InterPro" id="IPR012677">
    <property type="entry name" value="Nucleotide-bd_a/b_plait_sf"/>
</dbReference>
<dbReference type="InterPro" id="IPR000504">
    <property type="entry name" value="RRM_dom"/>
</dbReference>
<evidence type="ECO:0000256" key="4">
    <source>
        <dbReference type="SAM" id="MobiDB-lite"/>
    </source>
</evidence>